<reference evidence="2" key="1">
    <citation type="book" date="2014" name="THE 24TH EUROPEAN CONGRESS OF CLINICAL MICROBIOLOGY AND INFECTIOUS DISEASES" publisher="ECCMID 2014" city="Barcelona, Spain">
        <title>Identification of resistance genes in three multidrug-resistant Bacteroides fragilis isolates by whole genome sequencing.</title>
        <editorList>
            <person name="Unknown"/>
            <person name="A."/>
        </editorList>
        <authorList>
            <person name="Sydenham T.V."/>
            <person name="Hasman H."/>
            <person name="Wang M."/>
            <person name="Soki J."/>
            <person name="Nagy E."/>
            <person name="Justesen U.S."/>
        </authorList>
    </citation>
    <scope>NUCLEOTIDE SEQUENCE</scope>
    <source>
        <strain evidence="2">DCMOUH0018B</strain>
    </source>
</reference>
<dbReference type="PATRIC" id="fig|817.53.peg.4417"/>
<evidence type="ECO:0000313" key="3">
    <source>
        <dbReference type="EMBL" id="MCZ2654485.1"/>
    </source>
</evidence>
<evidence type="ECO:0000313" key="2">
    <source>
        <dbReference type="EMBL" id="KFX72898.1"/>
    </source>
</evidence>
<comment type="caution">
    <text evidence="2">The sequence shown here is derived from an EMBL/GenBank/DDBJ whole genome shotgun (WGS) entry which is preliminary data.</text>
</comment>
<dbReference type="Proteomes" id="UP001075704">
    <property type="component" value="Unassembled WGS sequence"/>
</dbReference>
<sequence length="163" mass="17253">MRKFFLGAALVAASFGMAQSADAATVMDVDGVSTVLAISDYEGTYNGTMDQIKMRGEDYEPRAASYTLENGILSCDFPQIGSMPGNITIELEVEVDEETGEITAFKGDKAGTLTILGMDLVTLKLDSLTDAKVTGNTIEFTLAVSGKFLGADFPASVHFVGTK</sequence>
<name>A0A0I9S5D0_BACFG</name>
<dbReference type="AlphaFoldDB" id="A0A0I9S5D0"/>
<organism evidence="2">
    <name type="scientific">Bacteroides fragilis</name>
    <dbReference type="NCBI Taxonomy" id="817"/>
    <lineage>
        <taxon>Bacteria</taxon>
        <taxon>Pseudomonadati</taxon>
        <taxon>Bacteroidota</taxon>
        <taxon>Bacteroidia</taxon>
        <taxon>Bacteroidales</taxon>
        <taxon>Bacteroidaceae</taxon>
        <taxon>Bacteroides</taxon>
    </lineage>
</organism>
<gene>
    <name evidence="2" type="ORF">EE52_0221390</name>
    <name evidence="3" type="ORF">O1422_09935</name>
</gene>
<feature type="signal peptide" evidence="1">
    <location>
        <begin position="1"/>
        <end position="23"/>
    </location>
</feature>
<proteinExistence type="predicted"/>
<accession>A0A0I9S5D0</accession>
<dbReference type="EMBL" id="JMZZ02000225">
    <property type="protein sequence ID" value="KFX72898.1"/>
    <property type="molecule type" value="Genomic_DNA"/>
</dbReference>
<evidence type="ECO:0000256" key="1">
    <source>
        <dbReference type="SAM" id="SignalP"/>
    </source>
</evidence>
<protein>
    <recommendedName>
        <fullName evidence="4">Lipocalin-like domain-containing protein</fullName>
    </recommendedName>
</protein>
<reference evidence="3" key="3">
    <citation type="submission" date="2022-12" db="EMBL/GenBank/DDBJ databases">
        <title>Development of a Multilocus Sequence Typing Scheme for Bacteroides fragilis Based on Whole Genome Sequencing Data and Clinical Application.</title>
        <authorList>
            <person name="Nielsen F.D."/>
            <person name="Justesen U.S."/>
        </authorList>
    </citation>
    <scope>NUCLEOTIDE SEQUENCE</scope>
    <source>
        <strain evidence="3">BF_BC_ODE_DK_2015_2</strain>
    </source>
</reference>
<dbReference type="EMBL" id="JAPUAC010000005">
    <property type="protein sequence ID" value="MCZ2654485.1"/>
    <property type="molecule type" value="Genomic_DNA"/>
</dbReference>
<dbReference type="RefSeq" id="WP_007569380.1">
    <property type="nucleotide sequence ID" value="NZ_CP036542.1"/>
</dbReference>
<reference evidence="2" key="2">
    <citation type="submission" date="2014-07" db="EMBL/GenBank/DDBJ databases">
        <title>Genetics and epidemiology of antimicrobial resistance in B. fragilis group.</title>
        <authorList>
            <person name="Sydenham T.V."/>
            <person name="Hasman H."/>
            <person name="Kemp M."/>
            <person name="Justesen U.S."/>
        </authorList>
    </citation>
    <scope>NUCLEOTIDE SEQUENCE [LARGE SCALE GENOMIC DNA]</scope>
    <source>
        <strain evidence="2">DCMOUH0018B</strain>
    </source>
</reference>
<keyword evidence="1" id="KW-0732">Signal</keyword>
<evidence type="ECO:0008006" key="4">
    <source>
        <dbReference type="Google" id="ProtNLM"/>
    </source>
</evidence>
<feature type="chain" id="PRO_5044366347" description="Lipocalin-like domain-containing protein" evidence="1">
    <location>
        <begin position="24"/>
        <end position="163"/>
    </location>
</feature>